<evidence type="ECO:0000313" key="6">
    <source>
        <dbReference type="Proteomes" id="UP001177595"/>
    </source>
</evidence>
<evidence type="ECO:0000313" key="1">
    <source>
        <dbReference type="EMBL" id="QBY46927.1"/>
    </source>
</evidence>
<reference evidence="1 4" key="1">
    <citation type="submission" date="2019-03" db="EMBL/GenBank/DDBJ databases">
        <title>Long-read sequencing reveals hyperdense prophage content in a complex bacterial symbiont genome.</title>
        <authorList>
            <person name="Frost C.L."/>
            <person name="Siozios S."/>
            <person name="Nadal-Jimenez P."/>
            <person name="Brockhurst M.A."/>
            <person name="King K.C."/>
            <person name="Darby A.C."/>
            <person name="Hurst G.D.D."/>
        </authorList>
    </citation>
    <scope>NUCLEOTIDE SEQUENCE [LARGE SCALE GENOMIC DNA]</scope>
    <source>
        <strain evidence="1 4">FIN</strain>
        <plasmid evidence="1">pArsFIN13</plasmid>
        <plasmid evidence="4">parsfin13</plasmid>
    </source>
</reference>
<evidence type="ECO:0000313" key="3">
    <source>
        <dbReference type="EMBL" id="WGM08278.1"/>
    </source>
</evidence>
<dbReference type="EMBL" id="CP038625">
    <property type="protein sequence ID" value="QBY46927.1"/>
    <property type="molecule type" value="Genomic_DNA"/>
</dbReference>
<dbReference type="Pfam" id="PF06891">
    <property type="entry name" value="P2_Phage_GpR"/>
    <property type="match status" value="1"/>
</dbReference>
<evidence type="ECO:0000313" key="2">
    <source>
        <dbReference type="EMBL" id="WGM04015.1"/>
    </source>
</evidence>
<dbReference type="AlphaFoldDB" id="A0A4P7L2H0"/>
<geneLocation type="plasmid" evidence="4">
    <name>parsfin13</name>
</geneLocation>
<dbReference type="Proteomes" id="UP001177592">
    <property type="component" value="Plasmid paNv_CAN2"/>
</dbReference>
<dbReference type="GeneID" id="39751634"/>
<sequence>MKKLSQLREHLSEHVPFLNHNPELMTALIENGRIIATLAPSLSYEYRYTINIIIERFGGNQDILMAVLVDWIRQYQPELFANPDRRQHDFRFEMDFIDNQTAHISIEIDITERVLVKHEGIKQVVEAIPEPDDPFDKWPGVD</sequence>
<proteinExistence type="predicted"/>
<reference evidence="2" key="2">
    <citation type="submission" date="2023-04" db="EMBL/GenBank/DDBJ databases">
        <title>Genome dynamics across the evolutionary transition to endosymbiosis.</title>
        <authorList>
            <person name="Siozios S."/>
            <person name="Nadal-Jimenez P."/>
            <person name="Azagi T."/>
            <person name="Sprong H."/>
            <person name="Frost C.L."/>
            <person name="Parratt S.R."/>
            <person name="Taylor G."/>
            <person name="Brettell L."/>
            <person name="Lew K.C."/>
            <person name="Croft L."/>
            <person name="King K.C."/>
            <person name="Brockhurst M.A."/>
            <person name="Hypsa V."/>
            <person name="Novakova E."/>
            <person name="Darby A.C."/>
            <person name="Hurst G.D.D."/>
        </authorList>
    </citation>
    <scope>NUCLEOTIDE SEQUENCE</scope>
    <source>
        <strain evidence="3">ANv_CAN</strain>
        <strain evidence="2">APv</strain>
        <plasmid evidence="3">paNv_CAN2</plasmid>
        <plasmid evidence="2">paPv10</plasmid>
    </source>
</reference>
<geneLocation type="plasmid" evidence="2 6">
    <name>paPv10</name>
</geneLocation>
<evidence type="ECO:0000313" key="5">
    <source>
        <dbReference type="Proteomes" id="UP001177592"/>
    </source>
</evidence>
<dbReference type="InterPro" id="IPR009678">
    <property type="entry name" value="Phage_tail_completion_R"/>
</dbReference>
<evidence type="ECO:0000313" key="4">
    <source>
        <dbReference type="Proteomes" id="UP000295134"/>
    </source>
</evidence>
<dbReference type="EMBL" id="CP123525">
    <property type="protein sequence ID" value="WGM08278.1"/>
    <property type="molecule type" value="Genomic_DNA"/>
</dbReference>
<name>A0A4P7L2H0_9GAMM</name>
<dbReference type="RefSeq" id="WP_026824256.1">
    <property type="nucleotide sequence ID" value="NZ_CP038625.1"/>
</dbReference>
<geneLocation type="plasmid" evidence="3 5">
    <name>paNv_CAN2</name>
</geneLocation>
<organism evidence="1 4">
    <name type="scientific">Arsenophonus nasoniae</name>
    <name type="common">son-killer infecting Nasonia vitripennis</name>
    <dbReference type="NCBI Taxonomy" id="638"/>
    <lineage>
        <taxon>Bacteria</taxon>
        <taxon>Pseudomonadati</taxon>
        <taxon>Pseudomonadota</taxon>
        <taxon>Gammaproteobacteria</taxon>
        <taxon>Enterobacterales</taxon>
        <taxon>Morganellaceae</taxon>
        <taxon>Arsenophonus</taxon>
    </lineage>
</organism>
<geneLocation type="plasmid" evidence="1">
    <name>pArsFIN13</name>
</geneLocation>
<accession>A0A4P7L2H0</accession>
<protein>
    <submittedName>
        <fullName evidence="1">P2 phage tail completion protein R (GpR)</fullName>
    </submittedName>
    <submittedName>
        <fullName evidence="2">Phage tail protein</fullName>
    </submittedName>
</protein>
<keyword evidence="5" id="KW-1185">Reference proteome</keyword>
<dbReference type="KEGG" id="ans:ArsFIN_55380"/>
<gene>
    <name evidence="1" type="ORF">ArsFIN_55380</name>
    <name evidence="2" type="ORF">QE210_21285</name>
    <name evidence="3" type="ORF">QE258_22855</name>
</gene>
<dbReference type="Proteomes" id="UP000295134">
    <property type="component" value="Plasmid pArsFIN13"/>
</dbReference>
<keyword evidence="1" id="KW-0614">Plasmid</keyword>
<dbReference type="EMBL" id="CP123514">
    <property type="protein sequence ID" value="WGM04015.1"/>
    <property type="molecule type" value="Genomic_DNA"/>
</dbReference>
<dbReference type="Proteomes" id="UP001177595">
    <property type="component" value="Plasmid paPv10"/>
</dbReference>